<dbReference type="AlphaFoldDB" id="A0A5C6DS73"/>
<accession>A0A5C6DS73</accession>
<sequence length="49" mass="5489">MLPRWSNASVRASSQIGNQIDSTEQGKVVYGVRYRFQEPTDCSGAWIAQ</sequence>
<evidence type="ECO:0000313" key="1">
    <source>
        <dbReference type="EMBL" id="TWU37896.1"/>
    </source>
</evidence>
<dbReference type="EMBL" id="SJPY01000007">
    <property type="protein sequence ID" value="TWU37896.1"/>
    <property type="molecule type" value="Genomic_DNA"/>
</dbReference>
<protein>
    <submittedName>
        <fullName evidence="1">Uncharacterized protein</fullName>
    </submittedName>
</protein>
<dbReference type="Proteomes" id="UP000315471">
    <property type="component" value="Unassembled WGS sequence"/>
</dbReference>
<gene>
    <name evidence="1" type="ORF">Q31b_46850</name>
</gene>
<evidence type="ECO:0000313" key="2">
    <source>
        <dbReference type="Proteomes" id="UP000315471"/>
    </source>
</evidence>
<proteinExistence type="predicted"/>
<keyword evidence="2" id="KW-1185">Reference proteome</keyword>
<comment type="caution">
    <text evidence="1">The sequence shown here is derived from an EMBL/GenBank/DDBJ whole genome shotgun (WGS) entry which is preliminary data.</text>
</comment>
<organism evidence="1 2">
    <name type="scientific">Novipirellula aureliae</name>
    <dbReference type="NCBI Taxonomy" id="2527966"/>
    <lineage>
        <taxon>Bacteria</taxon>
        <taxon>Pseudomonadati</taxon>
        <taxon>Planctomycetota</taxon>
        <taxon>Planctomycetia</taxon>
        <taxon>Pirellulales</taxon>
        <taxon>Pirellulaceae</taxon>
        <taxon>Novipirellula</taxon>
    </lineage>
</organism>
<reference evidence="1 2" key="1">
    <citation type="submission" date="2019-02" db="EMBL/GenBank/DDBJ databases">
        <title>Deep-cultivation of Planctomycetes and their phenomic and genomic characterization uncovers novel biology.</title>
        <authorList>
            <person name="Wiegand S."/>
            <person name="Jogler M."/>
            <person name="Boedeker C."/>
            <person name="Pinto D."/>
            <person name="Vollmers J."/>
            <person name="Rivas-Marin E."/>
            <person name="Kohn T."/>
            <person name="Peeters S.H."/>
            <person name="Heuer A."/>
            <person name="Rast P."/>
            <person name="Oberbeckmann S."/>
            <person name="Bunk B."/>
            <person name="Jeske O."/>
            <person name="Meyerdierks A."/>
            <person name="Storesund J.E."/>
            <person name="Kallscheuer N."/>
            <person name="Luecker S."/>
            <person name="Lage O.M."/>
            <person name="Pohl T."/>
            <person name="Merkel B.J."/>
            <person name="Hornburger P."/>
            <person name="Mueller R.-W."/>
            <person name="Bruemmer F."/>
            <person name="Labrenz M."/>
            <person name="Spormann A.M."/>
            <person name="Op Den Camp H."/>
            <person name="Overmann J."/>
            <person name="Amann R."/>
            <person name="Jetten M.S.M."/>
            <person name="Mascher T."/>
            <person name="Medema M.H."/>
            <person name="Devos D.P."/>
            <person name="Kaster A.-K."/>
            <person name="Ovreas L."/>
            <person name="Rohde M."/>
            <person name="Galperin M.Y."/>
            <person name="Jogler C."/>
        </authorList>
    </citation>
    <scope>NUCLEOTIDE SEQUENCE [LARGE SCALE GENOMIC DNA]</scope>
    <source>
        <strain evidence="1 2">Q31b</strain>
    </source>
</reference>
<name>A0A5C6DS73_9BACT</name>